<protein>
    <submittedName>
        <fullName evidence="2">Uncharacterized protein</fullName>
    </submittedName>
</protein>
<proteinExistence type="predicted"/>
<gene>
    <name evidence="2" type="ORF">ACG00Y_02850</name>
</gene>
<evidence type="ECO:0000313" key="2">
    <source>
        <dbReference type="EMBL" id="MFG6428831.1"/>
    </source>
</evidence>
<keyword evidence="1" id="KW-0732">Signal</keyword>
<dbReference type="PROSITE" id="PS51257">
    <property type="entry name" value="PROKAR_LIPOPROTEIN"/>
    <property type="match status" value="1"/>
</dbReference>
<dbReference type="Proteomes" id="UP001606210">
    <property type="component" value="Unassembled WGS sequence"/>
</dbReference>
<name>A0ABW7EX90_9BURK</name>
<accession>A0ABW7EX90</accession>
<comment type="caution">
    <text evidence="2">The sequence shown here is derived from an EMBL/GenBank/DDBJ whole genome shotgun (WGS) entry which is preliminary data.</text>
</comment>
<feature type="chain" id="PRO_5045183889" evidence="1">
    <location>
        <begin position="25"/>
        <end position="365"/>
    </location>
</feature>
<evidence type="ECO:0000256" key="1">
    <source>
        <dbReference type="SAM" id="SignalP"/>
    </source>
</evidence>
<reference evidence="2 3" key="1">
    <citation type="submission" date="2024-08" db="EMBL/GenBank/DDBJ databases">
        <authorList>
            <person name="Lu H."/>
        </authorList>
    </citation>
    <scope>NUCLEOTIDE SEQUENCE [LARGE SCALE GENOMIC DNA]</scope>
    <source>
        <strain evidence="2 3">LYH14W</strain>
    </source>
</reference>
<dbReference type="EMBL" id="JBIGHV010000001">
    <property type="protein sequence ID" value="MFG6428831.1"/>
    <property type="molecule type" value="Genomic_DNA"/>
</dbReference>
<sequence>MKKTWAHGLAALALGCGLVVPAAAAQDDPAPVEAAKGVVAGWVDDEFKLPADLKLDAPLREQLVALASAHRERVAALAAGWVAEELQHVNVAKEAWVLSRNLLARYMNESAIWQLDSTGDAHDELMLRAVRRAGTCQAVDGKRSFGALAAMLQGMSAADRELALAAQQQMLARWGQVRAIPVRPVPSLLEQGQAVMAKLRAPKPVEGEPAVPPVLAFNLLATPPKAMAPDLRCALVRWTLSREQFAKTAAATQMTLARYALLVDAVALFRPGMDAAADERGYSPVAARFAVDGDVTAVGRLRASGLGLDEARIDKRQVDVPGVRGVRAVAFETVFDEVTLDRVAKTKTPPGQGEWTEAPFTWKIK</sequence>
<evidence type="ECO:0000313" key="3">
    <source>
        <dbReference type="Proteomes" id="UP001606210"/>
    </source>
</evidence>
<dbReference type="RefSeq" id="WP_394475788.1">
    <property type="nucleotide sequence ID" value="NZ_JBIGHV010000001.1"/>
</dbReference>
<feature type="signal peptide" evidence="1">
    <location>
        <begin position="1"/>
        <end position="24"/>
    </location>
</feature>
<organism evidence="2 3">
    <name type="scientific">Pelomonas parva</name>
    <dbReference type="NCBI Taxonomy" id="3299032"/>
    <lineage>
        <taxon>Bacteria</taxon>
        <taxon>Pseudomonadati</taxon>
        <taxon>Pseudomonadota</taxon>
        <taxon>Betaproteobacteria</taxon>
        <taxon>Burkholderiales</taxon>
        <taxon>Sphaerotilaceae</taxon>
        <taxon>Roseateles</taxon>
    </lineage>
</organism>
<keyword evidence="3" id="KW-1185">Reference proteome</keyword>